<dbReference type="Pfam" id="PF00248">
    <property type="entry name" value="Aldo_ket_red"/>
    <property type="match status" value="1"/>
</dbReference>
<gene>
    <name evidence="2" type="ORF">A6D6_01987</name>
</gene>
<dbReference type="Gene3D" id="3.20.20.100">
    <property type="entry name" value="NADP-dependent oxidoreductase domain"/>
    <property type="match status" value="1"/>
</dbReference>
<reference evidence="2 3" key="1">
    <citation type="submission" date="2012-09" db="EMBL/GenBank/DDBJ databases">
        <title>Genome Sequence of alkane-degrading Bacterium Alcanivorax sp. 6-D-6.</title>
        <authorList>
            <person name="Lai Q."/>
            <person name="Shao Z."/>
        </authorList>
    </citation>
    <scope>NUCLEOTIDE SEQUENCE [LARGE SCALE GENOMIC DNA]</scope>
    <source>
        <strain evidence="2 3">6-D-6</strain>
    </source>
</reference>
<protein>
    <submittedName>
        <fullName evidence="2">Aldehyde reductase</fullName>
    </submittedName>
</protein>
<dbReference type="PANTHER" id="PTHR11732">
    <property type="entry name" value="ALDO/KETO REDUCTASE"/>
    <property type="match status" value="1"/>
</dbReference>
<evidence type="ECO:0000313" key="2">
    <source>
        <dbReference type="EMBL" id="KAF0805931.1"/>
    </source>
</evidence>
<sequence>MQTLAFENGDTLPIIGLGTWKSQPGEVHQAVREALRAGYRHIDCAHIYGNEKEVGQALNEALSAGEVRREELWITSKLWNSAHAPEEVAPALRQTLSDLGLDYLDLYLIHWPVAHKPGVIFPHSGEDLLSLEERPIAATWATLEALVDDGLTRHIGVSNFSIRKLQALLETARIKPAMNQIELHPYLQQNSMLEFCHANGVHLTAYSPLGSFDRPEAFKAADEPVLLEDPVIMEIAERHQASPAQVLIRWATQRGTAVIPKSVNPERLRQNLAAADLELDGGDMDRIAALDKHRRYVSGANWAQPGSPYTLENLWDE</sequence>
<dbReference type="PROSITE" id="PS00062">
    <property type="entry name" value="ALDOKETO_REDUCTASE_2"/>
    <property type="match status" value="1"/>
</dbReference>
<accession>A0ABQ6Y973</accession>
<proteinExistence type="predicted"/>
<evidence type="ECO:0000313" key="3">
    <source>
        <dbReference type="Proteomes" id="UP000771797"/>
    </source>
</evidence>
<evidence type="ECO:0000259" key="1">
    <source>
        <dbReference type="Pfam" id="PF00248"/>
    </source>
</evidence>
<dbReference type="InterPro" id="IPR036812">
    <property type="entry name" value="NAD(P)_OxRdtase_dom_sf"/>
</dbReference>
<keyword evidence="3" id="KW-1185">Reference proteome</keyword>
<name>A0ABQ6Y973_9GAMM</name>
<feature type="domain" description="NADP-dependent oxidoreductase" evidence="1">
    <location>
        <begin position="15"/>
        <end position="291"/>
    </location>
</feature>
<dbReference type="InterPro" id="IPR044496">
    <property type="entry name" value="AKR3G"/>
</dbReference>
<dbReference type="CDD" id="cd19123">
    <property type="entry name" value="AKR_AKR3G1"/>
    <property type="match status" value="1"/>
</dbReference>
<organism evidence="2 3">
    <name type="scientific">Alcanivorax xiamenensis</name>
    <dbReference type="NCBI Taxonomy" id="1177156"/>
    <lineage>
        <taxon>Bacteria</taxon>
        <taxon>Pseudomonadati</taxon>
        <taxon>Pseudomonadota</taxon>
        <taxon>Gammaproteobacteria</taxon>
        <taxon>Oceanospirillales</taxon>
        <taxon>Alcanivoracaceae</taxon>
        <taxon>Alcanivorax</taxon>
    </lineage>
</organism>
<dbReference type="InterPro" id="IPR018170">
    <property type="entry name" value="Aldo/ket_reductase_CS"/>
</dbReference>
<dbReference type="RefSeq" id="WP_159660653.1">
    <property type="nucleotide sequence ID" value="NZ_AQPF01000012.1"/>
</dbReference>
<dbReference type="PIRSF" id="PIRSF000097">
    <property type="entry name" value="AKR"/>
    <property type="match status" value="1"/>
</dbReference>
<dbReference type="PROSITE" id="PS00063">
    <property type="entry name" value="ALDOKETO_REDUCTASE_3"/>
    <property type="match status" value="1"/>
</dbReference>
<dbReference type="SUPFAM" id="SSF51430">
    <property type="entry name" value="NAD(P)-linked oxidoreductase"/>
    <property type="match status" value="1"/>
</dbReference>
<dbReference type="PROSITE" id="PS00798">
    <property type="entry name" value="ALDOKETO_REDUCTASE_1"/>
    <property type="match status" value="1"/>
</dbReference>
<comment type="caution">
    <text evidence="2">The sequence shown here is derived from an EMBL/GenBank/DDBJ whole genome shotgun (WGS) entry which is preliminary data.</text>
</comment>
<dbReference type="PRINTS" id="PR00069">
    <property type="entry name" value="ALDKETRDTASE"/>
</dbReference>
<dbReference type="InterPro" id="IPR020471">
    <property type="entry name" value="AKR"/>
</dbReference>
<dbReference type="EMBL" id="AQPF01000012">
    <property type="protein sequence ID" value="KAF0805931.1"/>
    <property type="molecule type" value="Genomic_DNA"/>
</dbReference>
<dbReference type="InterPro" id="IPR023210">
    <property type="entry name" value="NADP_OxRdtase_dom"/>
</dbReference>
<dbReference type="Proteomes" id="UP000771797">
    <property type="component" value="Unassembled WGS sequence"/>
</dbReference>